<gene>
    <name evidence="2" type="ORF">CBR_g49214</name>
</gene>
<accession>A0A388M4L8</accession>
<dbReference type="Proteomes" id="UP000265515">
    <property type="component" value="Unassembled WGS sequence"/>
</dbReference>
<feature type="compositionally biased region" description="Acidic residues" evidence="1">
    <location>
        <begin position="254"/>
        <end position="263"/>
    </location>
</feature>
<organism evidence="2 3">
    <name type="scientific">Chara braunii</name>
    <name type="common">Braun's stonewort</name>
    <dbReference type="NCBI Taxonomy" id="69332"/>
    <lineage>
        <taxon>Eukaryota</taxon>
        <taxon>Viridiplantae</taxon>
        <taxon>Streptophyta</taxon>
        <taxon>Charophyceae</taxon>
        <taxon>Charales</taxon>
        <taxon>Characeae</taxon>
        <taxon>Chara</taxon>
    </lineage>
</organism>
<dbReference type="AlphaFoldDB" id="A0A388M4L8"/>
<comment type="caution">
    <text evidence="2">The sequence shown here is derived from an EMBL/GenBank/DDBJ whole genome shotgun (WGS) entry which is preliminary data.</text>
</comment>
<feature type="region of interest" description="Disordered" evidence="1">
    <location>
        <begin position="229"/>
        <end position="345"/>
    </location>
</feature>
<feature type="compositionally biased region" description="Pro residues" evidence="1">
    <location>
        <begin position="309"/>
        <end position="321"/>
    </location>
</feature>
<sequence length="443" mass="49027">MPDADGIERGPAATPADFVKALEKSELARLQVPKIDIFLFEGERVSKWLELLEQVTAEVPEEDKFKFLPRYIWWETRPKVMKVAAAAGGDSVKFKAEMQRRFKLGDGLLTKTDLEMLQRDEFSTVEVFVTAFDKMAKKVPGLAEEEQCATFLGHFKNWEASSLTKKAAPGKKPTWATIKEGVIEGELDQVDIIQMRQARKKRKALEVTTSDGRDFKKLIEDAVTQLDAEKEAKRKTMAAPQTVGKAKKSVVQEEKEEEEEEAPEPQKLTKAQRKTRNLAQGGQGSGRGQVPQAVAMPPPESSHQAAPAPYGPWPGCGPPSLTPFGEAMARGKGGAGPVEPPQEAARQRVQGWTRREDRPPIFRGGNVELFLVEFEKHASEFEWNGARMLRECGTLFGAAVEPSTAHCWALLLHVIPVPSYVGVTTVLGRDLCTIAEARRCSPL</sequence>
<keyword evidence="3" id="KW-1185">Reference proteome</keyword>
<evidence type="ECO:0000256" key="1">
    <source>
        <dbReference type="SAM" id="MobiDB-lite"/>
    </source>
</evidence>
<evidence type="ECO:0000313" key="3">
    <source>
        <dbReference type="Proteomes" id="UP000265515"/>
    </source>
</evidence>
<protein>
    <submittedName>
        <fullName evidence="2">Uncharacterized protein</fullName>
    </submittedName>
</protein>
<proteinExistence type="predicted"/>
<evidence type="ECO:0000313" key="2">
    <source>
        <dbReference type="EMBL" id="GBG89423.1"/>
    </source>
</evidence>
<name>A0A388M4L8_CHABU</name>
<reference evidence="2 3" key="1">
    <citation type="journal article" date="2018" name="Cell">
        <title>The Chara Genome: Secondary Complexity and Implications for Plant Terrestrialization.</title>
        <authorList>
            <person name="Nishiyama T."/>
            <person name="Sakayama H."/>
            <person name="Vries J.D."/>
            <person name="Buschmann H."/>
            <person name="Saint-Marcoux D."/>
            <person name="Ullrich K.K."/>
            <person name="Haas F.B."/>
            <person name="Vanderstraeten L."/>
            <person name="Becker D."/>
            <person name="Lang D."/>
            <person name="Vosolsobe S."/>
            <person name="Rombauts S."/>
            <person name="Wilhelmsson P.K.I."/>
            <person name="Janitza P."/>
            <person name="Kern R."/>
            <person name="Heyl A."/>
            <person name="Rumpler F."/>
            <person name="Villalobos L.I.A.C."/>
            <person name="Clay J.M."/>
            <person name="Skokan R."/>
            <person name="Toyoda A."/>
            <person name="Suzuki Y."/>
            <person name="Kagoshima H."/>
            <person name="Schijlen E."/>
            <person name="Tajeshwar N."/>
            <person name="Catarino B."/>
            <person name="Hetherington A.J."/>
            <person name="Saltykova A."/>
            <person name="Bonnot C."/>
            <person name="Breuninger H."/>
            <person name="Symeonidi A."/>
            <person name="Radhakrishnan G.V."/>
            <person name="Van Nieuwerburgh F."/>
            <person name="Deforce D."/>
            <person name="Chang C."/>
            <person name="Karol K.G."/>
            <person name="Hedrich R."/>
            <person name="Ulvskov P."/>
            <person name="Glockner G."/>
            <person name="Delwiche C.F."/>
            <person name="Petrasek J."/>
            <person name="Van de Peer Y."/>
            <person name="Friml J."/>
            <person name="Beilby M."/>
            <person name="Dolan L."/>
            <person name="Kohara Y."/>
            <person name="Sugano S."/>
            <person name="Fujiyama A."/>
            <person name="Delaux P.-M."/>
            <person name="Quint M."/>
            <person name="TheiBen G."/>
            <person name="Hagemann M."/>
            <person name="Harholt J."/>
            <person name="Dunand C."/>
            <person name="Zachgo S."/>
            <person name="Langdale J."/>
            <person name="Maumus F."/>
            <person name="Straeten D.V.D."/>
            <person name="Gould S.B."/>
            <person name="Rensing S.A."/>
        </authorList>
    </citation>
    <scope>NUCLEOTIDE SEQUENCE [LARGE SCALE GENOMIC DNA]</scope>
    <source>
        <strain evidence="2 3">S276</strain>
    </source>
</reference>
<dbReference type="EMBL" id="BFEA01000736">
    <property type="protein sequence ID" value="GBG89423.1"/>
    <property type="molecule type" value="Genomic_DNA"/>
</dbReference>
<dbReference type="Gramene" id="GBG89423">
    <property type="protein sequence ID" value="GBG89423"/>
    <property type="gene ID" value="CBR_g49214"/>
</dbReference>